<dbReference type="PROSITE" id="PS50887">
    <property type="entry name" value="GGDEF"/>
    <property type="match status" value="1"/>
</dbReference>
<dbReference type="SMART" id="SM00052">
    <property type="entry name" value="EAL"/>
    <property type="match status" value="1"/>
</dbReference>
<dbReference type="Pfam" id="PF00990">
    <property type="entry name" value="GGDEF"/>
    <property type="match status" value="1"/>
</dbReference>
<dbReference type="InterPro" id="IPR043128">
    <property type="entry name" value="Rev_trsase/Diguanyl_cyclase"/>
</dbReference>
<evidence type="ECO:0008006" key="5">
    <source>
        <dbReference type="Google" id="ProtNLM"/>
    </source>
</evidence>
<keyword evidence="4" id="KW-1185">Reference proteome</keyword>
<organism evidence="3 4">
    <name type="scientific">Solemya velesiana gill symbiont</name>
    <dbReference type="NCBI Taxonomy" id="1918948"/>
    <lineage>
        <taxon>Bacteria</taxon>
        <taxon>Pseudomonadati</taxon>
        <taxon>Pseudomonadota</taxon>
        <taxon>Gammaproteobacteria</taxon>
        <taxon>sulfur-oxidizing symbionts</taxon>
    </lineage>
</organism>
<dbReference type="OrthoDB" id="7052318at2"/>
<dbReference type="CDD" id="cd01949">
    <property type="entry name" value="GGDEF"/>
    <property type="match status" value="1"/>
</dbReference>
<dbReference type="Proteomes" id="UP000190896">
    <property type="component" value="Unassembled WGS sequence"/>
</dbReference>
<protein>
    <recommendedName>
        <fullName evidence="5">Two-component system response regulator</fullName>
    </recommendedName>
</protein>
<comment type="caution">
    <text evidence="3">The sequence shown here is derived from an EMBL/GenBank/DDBJ whole genome shotgun (WGS) entry which is preliminary data.</text>
</comment>
<dbReference type="InterPro" id="IPR052155">
    <property type="entry name" value="Biofilm_reg_signaling"/>
</dbReference>
<dbReference type="SMART" id="SM00091">
    <property type="entry name" value="PAS"/>
    <property type="match status" value="1"/>
</dbReference>
<reference evidence="3 4" key="1">
    <citation type="submission" date="2016-11" db="EMBL/GenBank/DDBJ databases">
        <title>Mixed transmission modes and dynamic genome evolution in an obligate animal-bacterial symbiosis.</title>
        <authorList>
            <person name="Russell S.L."/>
            <person name="Corbett-Detig R.B."/>
            <person name="Cavanaugh C.M."/>
        </authorList>
    </citation>
    <scope>NUCLEOTIDE SEQUENCE [LARGE SCALE GENOMIC DNA]</scope>
    <source>
        <strain evidence="3">Se-Cadez</strain>
    </source>
</reference>
<dbReference type="PROSITE" id="PS50883">
    <property type="entry name" value="EAL"/>
    <property type="match status" value="1"/>
</dbReference>
<dbReference type="NCBIfam" id="TIGR00229">
    <property type="entry name" value="sensory_box"/>
    <property type="match status" value="1"/>
</dbReference>
<name>A0A1T2KQP4_9GAMM</name>
<dbReference type="InterPro" id="IPR035965">
    <property type="entry name" value="PAS-like_dom_sf"/>
</dbReference>
<dbReference type="Gene3D" id="3.20.20.450">
    <property type="entry name" value="EAL domain"/>
    <property type="match status" value="1"/>
</dbReference>
<dbReference type="SUPFAM" id="SSF55785">
    <property type="entry name" value="PYP-like sensor domain (PAS domain)"/>
    <property type="match status" value="1"/>
</dbReference>
<dbReference type="CDD" id="cd01948">
    <property type="entry name" value="EAL"/>
    <property type="match status" value="1"/>
</dbReference>
<dbReference type="SUPFAM" id="SSF141868">
    <property type="entry name" value="EAL domain-like"/>
    <property type="match status" value="1"/>
</dbReference>
<dbReference type="InterPro" id="IPR000014">
    <property type="entry name" value="PAS"/>
</dbReference>
<dbReference type="InterPro" id="IPR011006">
    <property type="entry name" value="CheY-like_superfamily"/>
</dbReference>
<proteinExistence type="predicted"/>
<dbReference type="InterPro" id="IPR029787">
    <property type="entry name" value="Nucleotide_cyclase"/>
</dbReference>
<evidence type="ECO:0000259" key="2">
    <source>
        <dbReference type="PROSITE" id="PS50887"/>
    </source>
</evidence>
<evidence type="ECO:0000313" key="3">
    <source>
        <dbReference type="EMBL" id="OOZ35162.1"/>
    </source>
</evidence>
<sequence>MNTAIDADNAIELLIIEESLNTAEAEVNTLRNASLTIHPTNVTDEEGLLDVLEQDHDLILCSADNPNVSISSALATCKKALPNAPFIVIYMDQSPDVLLQAMRDGARDVVSADDPDHLQLVVKREFHDLLVRRELESIRDKLRETEQRCTSLIEHSRDAIAYVHDGMHVHANPVYLEMFGHVDLDEIEGLPILDLVSKDDHKRFKKFLRSLENKKDSARIEVKCRNSDDTLFDATMEFSPAAIDGEPCTQIIIRDHSQSKELQQKIALLSSQDVQTGLANRQFFMQNLEQKFDKHKENGGPFSLFYVTIDSFQQVRSSIGVAASDGLLLNIANLLSGIVEGEKLLARFGDHTFTILSEKSNSVDAEPLAELVRTTIEESSFEHNGENIGITASIGIAYLGEETNNSQEFLNHAYQACESARNEGGNRFSLYDVQEMQPSYGEQEDKNEANVIELIRHALETDRFRLVYQPIVSLQGDTRENYAVLLRLLDNNDEEILPNYFLKYAEESNQMAEIDRWVIRNTIEKLAYERSNGRKINFFVTLSTAALEDEGMLLWVCDCLREQKAKGAWLTFQVKDSDLRSHTQSAKKLIDDLKKIKCQLAVDQFGSNPKGETLLKHLPVDYVKLDPSLMKDLATRQEKQDNLNALNSLALSFKAKTIATGVEDANSLAILWTVGVNYTQGYFLQEPSASISYDFSSA</sequence>
<dbReference type="CDD" id="cd00130">
    <property type="entry name" value="PAS"/>
    <property type="match status" value="1"/>
</dbReference>
<dbReference type="Pfam" id="PF13426">
    <property type="entry name" value="PAS_9"/>
    <property type="match status" value="1"/>
</dbReference>
<dbReference type="SMART" id="SM00267">
    <property type="entry name" value="GGDEF"/>
    <property type="match status" value="1"/>
</dbReference>
<gene>
    <name evidence="3" type="ORF">BOW51_11610</name>
</gene>
<feature type="domain" description="EAL" evidence="1">
    <location>
        <begin position="448"/>
        <end position="698"/>
    </location>
</feature>
<dbReference type="RefSeq" id="WP_078488168.1">
    <property type="nucleotide sequence ID" value="NZ_MPRJ01000098.1"/>
</dbReference>
<dbReference type="NCBIfam" id="TIGR00254">
    <property type="entry name" value="GGDEF"/>
    <property type="match status" value="1"/>
</dbReference>
<dbReference type="Pfam" id="PF00563">
    <property type="entry name" value="EAL"/>
    <property type="match status" value="1"/>
</dbReference>
<dbReference type="Gene3D" id="3.30.70.270">
    <property type="match status" value="1"/>
</dbReference>
<dbReference type="Gene3D" id="3.30.450.20">
    <property type="entry name" value="PAS domain"/>
    <property type="match status" value="1"/>
</dbReference>
<dbReference type="SUPFAM" id="SSF52172">
    <property type="entry name" value="CheY-like"/>
    <property type="match status" value="1"/>
</dbReference>
<dbReference type="InterPro" id="IPR035919">
    <property type="entry name" value="EAL_sf"/>
</dbReference>
<dbReference type="SUPFAM" id="SSF55073">
    <property type="entry name" value="Nucleotide cyclase"/>
    <property type="match status" value="1"/>
</dbReference>
<dbReference type="InterPro" id="IPR000160">
    <property type="entry name" value="GGDEF_dom"/>
</dbReference>
<dbReference type="InterPro" id="IPR001633">
    <property type="entry name" value="EAL_dom"/>
</dbReference>
<evidence type="ECO:0000259" key="1">
    <source>
        <dbReference type="PROSITE" id="PS50883"/>
    </source>
</evidence>
<dbReference type="PANTHER" id="PTHR44757">
    <property type="entry name" value="DIGUANYLATE CYCLASE DGCP"/>
    <property type="match status" value="1"/>
</dbReference>
<evidence type="ECO:0000313" key="4">
    <source>
        <dbReference type="Proteomes" id="UP000190896"/>
    </source>
</evidence>
<accession>A0A1T2KQP4</accession>
<dbReference type="Gene3D" id="3.40.50.2300">
    <property type="match status" value="1"/>
</dbReference>
<dbReference type="PANTHER" id="PTHR44757:SF2">
    <property type="entry name" value="BIOFILM ARCHITECTURE MAINTENANCE PROTEIN MBAA"/>
    <property type="match status" value="1"/>
</dbReference>
<feature type="domain" description="GGDEF" evidence="2">
    <location>
        <begin position="300"/>
        <end position="433"/>
    </location>
</feature>
<dbReference type="AlphaFoldDB" id="A0A1T2KQP4"/>
<dbReference type="EMBL" id="MPRJ01000098">
    <property type="protein sequence ID" value="OOZ35162.1"/>
    <property type="molecule type" value="Genomic_DNA"/>
</dbReference>